<evidence type="ECO:0000256" key="2">
    <source>
        <dbReference type="ARBA" id="ARBA00006751"/>
    </source>
</evidence>
<evidence type="ECO:0000256" key="3">
    <source>
        <dbReference type="ARBA" id="ARBA00011886"/>
    </source>
</evidence>
<dbReference type="NCBIfam" id="TIGR01697">
    <property type="entry name" value="PNPH-PUNA-XAPA"/>
    <property type="match status" value="1"/>
</dbReference>
<evidence type="ECO:0000256" key="6">
    <source>
        <dbReference type="ARBA" id="ARBA00031036"/>
    </source>
</evidence>
<name>A0A0G4ITQ5_PLABS</name>
<dbReference type="AlphaFoldDB" id="A0A0G4ITQ5"/>
<feature type="domain" description="Nucleoside phosphorylase" evidence="7">
    <location>
        <begin position="28"/>
        <end position="256"/>
    </location>
</feature>
<reference evidence="8 9" key="1">
    <citation type="submission" date="2015-02" db="EMBL/GenBank/DDBJ databases">
        <authorList>
            <person name="Chooi Y.-H."/>
        </authorList>
    </citation>
    <scope>NUCLEOTIDE SEQUENCE [LARGE SCALE GENOMIC DNA]</scope>
    <source>
        <strain evidence="8">E3</strain>
    </source>
</reference>
<dbReference type="STRING" id="37360.A0A0G4ITQ5"/>
<dbReference type="GO" id="GO:0004731">
    <property type="term" value="F:purine-nucleoside phosphorylase activity"/>
    <property type="evidence" value="ECO:0007669"/>
    <property type="project" value="UniProtKB-EC"/>
</dbReference>
<keyword evidence="9" id="KW-1185">Reference proteome</keyword>
<dbReference type="Proteomes" id="UP000039324">
    <property type="component" value="Unassembled WGS sequence"/>
</dbReference>
<dbReference type="EMBL" id="CDSF01000086">
    <property type="protein sequence ID" value="CEO98610.1"/>
    <property type="molecule type" value="Genomic_DNA"/>
</dbReference>
<dbReference type="Gene3D" id="3.40.50.1580">
    <property type="entry name" value="Nucleoside phosphorylase domain"/>
    <property type="match status" value="2"/>
</dbReference>
<keyword evidence="5" id="KW-0808">Transferase</keyword>
<gene>
    <name evidence="8" type="ORF">PBRA_006724</name>
</gene>
<dbReference type="SUPFAM" id="SSF53167">
    <property type="entry name" value="Purine and uridine phosphorylases"/>
    <property type="match status" value="2"/>
</dbReference>
<evidence type="ECO:0000259" key="7">
    <source>
        <dbReference type="Pfam" id="PF01048"/>
    </source>
</evidence>
<dbReference type="InterPro" id="IPR011268">
    <property type="entry name" value="Purine_phosphorylase"/>
</dbReference>
<dbReference type="OrthoDB" id="10261782at2759"/>
<keyword evidence="4" id="KW-0328">Glycosyltransferase</keyword>
<organism evidence="8 9">
    <name type="scientific">Plasmodiophora brassicae</name>
    <name type="common">Clubroot disease agent</name>
    <dbReference type="NCBI Taxonomy" id="37360"/>
    <lineage>
        <taxon>Eukaryota</taxon>
        <taxon>Sar</taxon>
        <taxon>Rhizaria</taxon>
        <taxon>Endomyxa</taxon>
        <taxon>Phytomyxea</taxon>
        <taxon>Plasmodiophorida</taxon>
        <taxon>Plasmodiophoridae</taxon>
        <taxon>Plasmodiophora</taxon>
    </lineage>
</organism>
<evidence type="ECO:0000256" key="1">
    <source>
        <dbReference type="ARBA" id="ARBA00005058"/>
    </source>
</evidence>
<dbReference type="PANTHER" id="PTHR11904:SF9">
    <property type="entry name" value="PURINE NUCLEOSIDE PHOSPHORYLASE-RELATED"/>
    <property type="match status" value="1"/>
</dbReference>
<comment type="pathway">
    <text evidence="1">Purine metabolism; purine nucleoside salvage.</text>
</comment>
<dbReference type="UniPathway" id="UPA00606"/>
<dbReference type="GO" id="GO:0009116">
    <property type="term" value="P:nucleoside metabolic process"/>
    <property type="evidence" value="ECO:0007669"/>
    <property type="project" value="InterPro"/>
</dbReference>
<evidence type="ECO:0000313" key="8">
    <source>
        <dbReference type="EMBL" id="CEO98610.1"/>
    </source>
</evidence>
<dbReference type="Pfam" id="PF01048">
    <property type="entry name" value="PNP_UDP_1"/>
    <property type="match status" value="2"/>
</dbReference>
<dbReference type="NCBIfam" id="NF006054">
    <property type="entry name" value="PRK08202.1"/>
    <property type="match status" value="1"/>
</dbReference>
<evidence type="ECO:0000313" key="9">
    <source>
        <dbReference type="Proteomes" id="UP000039324"/>
    </source>
</evidence>
<evidence type="ECO:0000256" key="4">
    <source>
        <dbReference type="ARBA" id="ARBA00022676"/>
    </source>
</evidence>
<proteinExistence type="inferred from homology"/>
<dbReference type="InterPro" id="IPR000845">
    <property type="entry name" value="Nucleoside_phosphorylase_d"/>
</dbReference>
<dbReference type="EC" id="2.4.2.1" evidence="3"/>
<protein>
    <recommendedName>
        <fullName evidence="3">purine-nucleoside phosphorylase</fullName>
        <ecNumber evidence="3">2.4.2.1</ecNumber>
    </recommendedName>
    <alternativeName>
        <fullName evidence="6">Inosine-guanosine phosphorylase</fullName>
    </alternativeName>
</protein>
<dbReference type="GO" id="GO:0005737">
    <property type="term" value="C:cytoplasm"/>
    <property type="evidence" value="ECO:0007669"/>
    <property type="project" value="TreeGrafter"/>
</dbReference>
<feature type="domain" description="Nucleoside phosphorylase" evidence="7">
    <location>
        <begin position="662"/>
        <end position="771"/>
    </location>
</feature>
<dbReference type="InterPro" id="IPR035994">
    <property type="entry name" value="Nucleoside_phosphorylase_sf"/>
</dbReference>
<comment type="similarity">
    <text evidence="2">Belongs to the PNP/MTAP phosphorylase family.</text>
</comment>
<accession>A0A0G4ITQ5</accession>
<evidence type="ECO:0000256" key="5">
    <source>
        <dbReference type="ARBA" id="ARBA00022679"/>
    </source>
</evidence>
<dbReference type="CDD" id="cd09009">
    <property type="entry name" value="PNP-EcPNPII_like"/>
    <property type="match status" value="1"/>
</dbReference>
<dbReference type="PANTHER" id="PTHR11904">
    <property type="entry name" value="METHYLTHIOADENOSINE/PURINE NUCLEOSIDE PHOSPHORYLASE"/>
    <property type="match status" value="1"/>
</dbReference>
<sequence>MQTLQQVYYESIKEASDVVTSRLGRASVAIVLGSGLSGFTSRFTTSESLAYSEIPHMPMTTVAGHSGRLVLGDLPNKSGTPLRVLCFSGRVHAYEGFHFEQVNFMARLAAACGCSLYILTNSAGGAIPGMVPGSAMVIRDHIRWTFVDPLRDVHDHRLCPPGYSPEGLYSERLAKLAGESAARLGQTLYSGTYCWTSGPTYETPAEVRAGMRMGGGVFGMSTVPEALAGHAVGMEVFGISLCTNLAAGIIDQKLVDDDWALGSAIVTSNNTAQEHADVTRVAKEAGPRFEALLLDMMYHLDVLPGQTRFHTLLTPEQLALTSRHVIAGHPLHWSTEADIAADGHVLRDAFSNAVELPLAVFLSADRLESLLSRFATIKTVPLSTLKTFSVLSPVPACRGHIVLASISGSFRAIVFIAHSPEAGFQDYESHHLLGVLRYVGVSAVIQVVPASPLGAGPTPKAFVVTEVFDQTRDRLCPIFDSTSAALFKGLSSEATGILPQGHLSAFPSRSLPTLAERQFVRDITKSFAFTCTSLAPISSAAHLGMQCMLVAFICGDDVGLHDVILKTGPQTRVADFVPNHGSLMMGFVALDSTPCLAKEVRVRAAAEYIARCPVVQDLPQDVRTSTSFLRSSILPGSSHAIIVVDPSLNGAIDGIAWKNSIPSSSIPGWPKHGRDEWVVNSGDWHSGMPVVCLRRTSFSLYSASHAIRVFKMLGIRHIVLIGKAISLCGQLPPGSVATVTDHINLSGECILSGPNVDEFGPRFPDMSRAYTPIDDASNTTVLAYVPNLNLASSKAAAALGFTSASNAIVPEVIVARHTGLDASAIVWVTTNGSGHPSDDTHNDIRSLVQRALPGKTDGTV</sequence>